<sequence length="47" mass="5587">MIVGLYYKFQYKKDMKRLETKANKVLILQLPEKTRDSVVITIKSIKN</sequence>
<accession>A0A1K1RQB0</accession>
<organism evidence="1 2">
    <name type="scientific">Chitinophaga sancti</name>
    <dbReference type="NCBI Taxonomy" id="1004"/>
    <lineage>
        <taxon>Bacteria</taxon>
        <taxon>Pseudomonadati</taxon>
        <taxon>Bacteroidota</taxon>
        <taxon>Chitinophagia</taxon>
        <taxon>Chitinophagales</taxon>
        <taxon>Chitinophagaceae</taxon>
        <taxon>Chitinophaga</taxon>
    </lineage>
</organism>
<gene>
    <name evidence="1" type="ORF">SAMN05661012_04165</name>
</gene>
<name>A0A1K1RQB0_9BACT</name>
<dbReference type="STRING" id="1004.SAMN05661012_04165"/>
<reference evidence="1 2" key="1">
    <citation type="submission" date="2016-11" db="EMBL/GenBank/DDBJ databases">
        <authorList>
            <person name="Jaros S."/>
            <person name="Januszkiewicz K."/>
            <person name="Wedrychowicz H."/>
        </authorList>
    </citation>
    <scope>NUCLEOTIDE SEQUENCE [LARGE SCALE GENOMIC DNA]</scope>
    <source>
        <strain evidence="1 2">DSM 784</strain>
    </source>
</reference>
<evidence type="ECO:0000313" key="1">
    <source>
        <dbReference type="EMBL" id="SFW74459.1"/>
    </source>
</evidence>
<dbReference type="EMBL" id="FPIZ01000013">
    <property type="protein sequence ID" value="SFW74459.1"/>
    <property type="molecule type" value="Genomic_DNA"/>
</dbReference>
<evidence type="ECO:0000313" key="2">
    <source>
        <dbReference type="Proteomes" id="UP000183788"/>
    </source>
</evidence>
<proteinExistence type="predicted"/>
<dbReference type="Proteomes" id="UP000183788">
    <property type="component" value="Unassembled WGS sequence"/>
</dbReference>
<protein>
    <submittedName>
        <fullName evidence="1">Uncharacterized protein</fullName>
    </submittedName>
</protein>
<dbReference type="AlphaFoldDB" id="A0A1K1RQB0"/>